<proteinExistence type="predicted"/>
<sequence>MEVDGQWTEDVHGMTGLLGAISQNSADNGEQSASAEERLKLAIEAVSKWAAESPAWATVQELARAVSSGEFPLKKGFCLSFLIYYTTFGSCLMNIKAFPALVRLRDGCLLPQ</sequence>
<keyword evidence="2" id="KW-1185">Reference proteome</keyword>
<comment type="caution">
    <text evidence="1">The sequence shown here is derived from an EMBL/GenBank/DDBJ whole genome shotgun (WGS) entry which is preliminary data.</text>
</comment>
<evidence type="ECO:0000313" key="1">
    <source>
        <dbReference type="EMBL" id="KAA0196955.1"/>
    </source>
</evidence>
<dbReference type="Proteomes" id="UP000728185">
    <property type="component" value="Unassembled WGS sequence"/>
</dbReference>
<dbReference type="EMBL" id="LUCM01002706">
    <property type="protein sequence ID" value="KAA0196955.1"/>
    <property type="molecule type" value="Genomic_DNA"/>
</dbReference>
<gene>
    <name evidence="1" type="ORF">FBUS_11649</name>
</gene>
<dbReference type="AlphaFoldDB" id="A0A8E0VPC7"/>
<dbReference type="OrthoDB" id="10251089at2759"/>
<reference evidence="1" key="1">
    <citation type="submission" date="2019-05" db="EMBL/GenBank/DDBJ databases">
        <title>Annotation for the trematode Fasciolopsis buski.</title>
        <authorList>
            <person name="Choi Y.-J."/>
        </authorList>
    </citation>
    <scope>NUCLEOTIDE SEQUENCE</scope>
    <source>
        <strain evidence="1">HT</strain>
        <tissue evidence="1">Whole worm</tissue>
    </source>
</reference>
<accession>A0A8E0VPC7</accession>
<evidence type="ECO:0000313" key="2">
    <source>
        <dbReference type="Proteomes" id="UP000728185"/>
    </source>
</evidence>
<organism evidence="1 2">
    <name type="scientific">Fasciolopsis buskii</name>
    <dbReference type="NCBI Taxonomy" id="27845"/>
    <lineage>
        <taxon>Eukaryota</taxon>
        <taxon>Metazoa</taxon>
        <taxon>Spiralia</taxon>
        <taxon>Lophotrochozoa</taxon>
        <taxon>Platyhelminthes</taxon>
        <taxon>Trematoda</taxon>
        <taxon>Digenea</taxon>
        <taxon>Plagiorchiida</taxon>
        <taxon>Echinostomata</taxon>
        <taxon>Echinostomatoidea</taxon>
        <taxon>Fasciolidae</taxon>
        <taxon>Fasciolopsis</taxon>
    </lineage>
</organism>
<name>A0A8E0VPC7_9TREM</name>
<protein>
    <submittedName>
        <fullName evidence="1">Uncharacterized protein</fullName>
    </submittedName>
</protein>